<evidence type="ECO:0000256" key="1">
    <source>
        <dbReference type="SAM" id="MobiDB-lite"/>
    </source>
</evidence>
<accession>A0A1A8ZVV2</accession>
<feature type="transmembrane region" description="Helical" evidence="2">
    <location>
        <begin position="46"/>
        <end position="65"/>
    </location>
</feature>
<gene>
    <name evidence="3" type="ORF">GA0070611_3922</name>
</gene>
<proteinExistence type="predicted"/>
<dbReference type="AlphaFoldDB" id="A0A1A8ZVV2"/>
<protein>
    <submittedName>
        <fullName evidence="3">Uncharacterized protein</fullName>
    </submittedName>
</protein>
<evidence type="ECO:0000313" key="4">
    <source>
        <dbReference type="Proteomes" id="UP000199385"/>
    </source>
</evidence>
<feature type="region of interest" description="Disordered" evidence="1">
    <location>
        <begin position="73"/>
        <end position="144"/>
    </location>
</feature>
<evidence type="ECO:0000313" key="3">
    <source>
        <dbReference type="EMBL" id="SBT48003.1"/>
    </source>
</evidence>
<organism evidence="3 4">
    <name type="scientific">Micromonospora auratinigra</name>
    <dbReference type="NCBI Taxonomy" id="261654"/>
    <lineage>
        <taxon>Bacteria</taxon>
        <taxon>Bacillati</taxon>
        <taxon>Actinomycetota</taxon>
        <taxon>Actinomycetes</taxon>
        <taxon>Micromonosporales</taxon>
        <taxon>Micromonosporaceae</taxon>
        <taxon>Micromonospora</taxon>
    </lineage>
</organism>
<evidence type="ECO:0000256" key="2">
    <source>
        <dbReference type="SAM" id="Phobius"/>
    </source>
</evidence>
<sequence length="284" mass="28658">MDPRNPGPDRLVDAFADLRATGLRQVTDPDPDVPRRRAYRRLRNRAALPAVAAAVVAVAGAAGLVRLPAAPPPAVVTGSSPATGLPSGWPSGTPATPSPTASPGPTPTGSPSASATPAGSPSGTPSTGAPTPRRSPSPSSTRYLDLSIHAPRTLTLTPEGGRYTGWLDVTMGNAGTRAYDAGDLIVVLPVEATIDLTGTNIGGCFNREQTDDTKTSWCTGDGPVPSGGTKTYRIGVTVNIAPGGPARTLTGMALTVRANIGGSFPADGTPADNTTRTDLVLPAG</sequence>
<name>A0A1A8ZVV2_9ACTN</name>
<dbReference type="OrthoDB" id="3393479at2"/>
<dbReference type="STRING" id="261654.GA0070611_3922"/>
<feature type="compositionally biased region" description="Low complexity" evidence="1">
    <location>
        <begin position="109"/>
        <end position="142"/>
    </location>
</feature>
<dbReference type="Proteomes" id="UP000199385">
    <property type="component" value="Chromosome I"/>
</dbReference>
<dbReference type="EMBL" id="LT594323">
    <property type="protein sequence ID" value="SBT48003.1"/>
    <property type="molecule type" value="Genomic_DNA"/>
</dbReference>
<keyword evidence="4" id="KW-1185">Reference proteome</keyword>
<feature type="compositionally biased region" description="Pro residues" evidence="1">
    <location>
        <begin position="96"/>
        <end position="108"/>
    </location>
</feature>
<feature type="region of interest" description="Disordered" evidence="1">
    <location>
        <begin position="264"/>
        <end position="284"/>
    </location>
</feature>
<keyword evidence="2" id="KW-1133">Transmembrane helix</keyword>
<dbReference type="RefSeq" id="WP_091666313.1">
    <property type="nucleotide sequence ID" value="NZ_LT594323.1"/>
</dbReference>
<dbReference type="PATRIC" id="fig|261654.4.peg.3984"/>
<keyword evidence="2" id="KW-0812">Transmembrane</keyword>
<reference evidence="4" key="1">
    <citation type="submission" date="2016-06" db="EMBL/GenBank/DDBJ databases">
        <authorList>
            <person name="Varghese N."/>
            <person name="Submissions Spin"/>
        </authorList>
    </citation>
    <scope>NUCLEOTIDE SEQUENCE [LARGE SCALE GENOMIC DNA]</scope>
    <source>
        <strain evidence="4">DSM 44815</strain>
    </source>
</reference>
<keyword evidence="2" id="KW-0472">Membrane</keyword>